<evidence type="ECO:0000313" key="2">
    <source>
        <dbReference type="EMBL" id="TDP94062.1"/>
    </source>
</evidence>
<dbReference type="AlphaFoldDB" id="A0A4R6S377"/>
<dbReference type="OrthoDB" id="3653265at2"/>
<gene>
    <name evidence="2" type="ORF">EV186_106456</name>
</gene>
<keyword evidence="3" id="KW-1185">Reference proteome</keyword>
<dbReference type="InterPro" id="IPR052189">
    <property type="entry name" value="L-asp_N-monooxygenase_NS-form"/>
</dbReference>
<protein>
    <submittedName>
        <fullName evidence="2">FAD-NAD(P)-binding protein</fullName>
    </submittedName>
</protein>
<dbReference type="RefSeq" id="WP_133853027.1">
    <property type="nucleotide sequence ID" value="NZ_SNXZ01000006.1"/>
</dbReference>
<name>A0A4R6S377_LABRH</name>
<proteinExistence type="predicted"/>
<dbReference type="InterPro" id="IPR036188">
    <property type="entry name" value="FAD/NAD-bd_sf"/>
</dbReference>
<sequence>MNRSVAVIGVGSRGVGVLERIVSLSRLTDRPAPLRVELIDPRCDGAGVHATDQPDYLLLNTTAGAVSLFPDHHTVGDAVSLAGPSLLEWVTDRGLRLGEDGFTVSHTGRPIRSTDFLPRRVLGEYLGWVLDEVIAAAPPHVTITRHASAAVDLTPAADGDLEVTLADGEVVRVAQAFLTTGYTANADRTPKPGMLPGPYPLPGVLDCVAPGQALAIGGLGLSAMDVMSACTVGRGGRFVPDGDRLRYVPSGREPKLLFSSRTGVPCRARTKVVEFGPKYQPLVFTEAAIDALRAERGGPLDMVKDVLPLVFTEMRIAHRRRLAAMAGTELRLPHEDIPAALDELDRKHGAFDPIAAFDGSTGMPLDDRAAYQDWFADVVAADLAEGRRGLTGSPVKSALDILRDQRDMFRYVCDFGGLTPESLDEFTASVVPAINRAVVGPQFERHEELLALIAAGIAEVPFGPSPVATPQPDGRWRIASTMLATPHTRDVDWVLPAQTPLPAVAASADSLLVSLHRKGLIRRFRPDSALVPGVDVDADQHPVGADGRPERRIRVLGPLCEGATFYNNLVPSPGMWSRPVADAHRCVVAALADLPAAEPLLTAGTTLLTTAPEVTT</sequence>
<dbReference type="InterPro" id="IPR038732">
    <property type="entry name" value="HpyO/CreE_NAD-binding"/>
</dbReference>
<dbReference type="Pfam" id="PF13454">
    <property type="entry name" value="NAD_binding_9"/>
    <property type="match status" value="1"/>
</dbReference>
<dbReference type="PANTHER" id="PTHR40254">
    <property type="entry name" value="BLR0577 PROTEIN"/>
    <property type="match status" value="1"/>
</dbReference>
<dbReference type="SUPFAM" id="SSF51905">
    <property type="entry name" value="FAD/NAD(P)-binding domain"/>
    <property type="match status" value="1"/>
</dbReference>
<dbReference type="Proteomes" id="UP000295444">
    <property type="component" value="Unassembled WGS sequence"/>
</dbReference>
<reference evidence="2 3" key="1">
    <citation type="submission" date="2019-03" db="EMBL/GenBank/DDBJ databases">
        <title>Genomic Encyclopedia of Type Strains, Phase IV (KMG-IV): sequencing the most valuable type-strain genomes for metagenomic binning, comparative biology and taxonomic classification.</title>
        <authorList>
            <person name="Goeker M."/>
        </authorList>
    </citation>
    <scope>NUCLEOTIDE SEQUENCE [LARGE SCALE GENOMIC DNA]</scope>
    <source>
        <strain evidence="2 3">DSM 45361</strain>
    </source>
</reference>
<feature type="domain" description="FAD-dependent urate hydroxylase HpyO/Asp monooxygenase CreE-like FAD/NAD(P)-binding" evidence="1">
    <location>
        <begin position="6"/>
        <end position="182"/>
    </location>
</feature>
<evidence type="ECO:0000313" key="3">
    <source>
        <dbReference type="Proteomes" id="UP000295444"/>
    </source>
</evidence>
<accession>A0A4R6S377</accession>
<dbReference type="PANTHER" id="PTHR40254:SF1">
    <property type="entry name" value="BLR0577 PROTEIN"/>
    <property type="match status" value="1"/>
</dbReference>
<evidence type="ECO:0000259" key="1">
    <source>
        <dbReference type="Pfam" id="PF13454"/>
    </source>
</evidence>
<dbReference type="EMBL" id="SNXZ01000006">
    <property type="protein sequence ID" value="TDP94062.1"/>
    <property type="molecule type" value="Genomic_DNA"/>
</dbReference>
<organism evidence="2 3">
    <name type="scientific">Labedaea rhizosphaerae</name>
    <dbReference type="NCBI Taxonomy" id="598644"/>
    <lineage>
        <taxon>Bacteria</taxon>
        <taxon>Bacillati</taxon>
        <taxon>Actinomycetota</taxon>
        <taxon>Actinomycetes</taxon>
        <taxon>Pseudonocardiales</taxon>
        <taxon>Pseudonocardiaceae</taxon>
        <taxon>Labedaea</taxon>
    </lineage>
</organism>
<comment type="caution">
    <text evidence="2">The sequence shown here is derived from an EMBL/GenBank/DDBJ whole genome shotgun (WGS) entry which is preliminary data.</text>
</comment>